<accession>A0A116NAB0</accession>
<dbReference type="EMBL" id="FIIB01000035">
    <property type="protein sequence ID" value="CYV91712.1"/>
    <property type="molecule type" value="Genomic_DNA"/>
</dbReference>
<dbReference type="AlphaFoldDB" id="A0A116NAB0"/>
<dbReference type="InterPro" id="IPR023170">
    <property type="entry name" value="HhH_base_excis_C"/>
</dbReference>
<gene>
    <name evidence="1" type="ORF">ERS132440_02130</name>
</gene>
<dbReference type="GO" id="GO:0006281">
    <property type="term" value="P:DNA repair"/>
    <property type="evidence" value="ECO:0007669"/>
    <property type="project" value="InterPro"/>
</dbReference>
<protein>
    <submittedName>
        <fullName evidence="1">Helix-hairpin-helix motif:HhH-GPD</fullName>
    </submittedName>
</protein>
<dbReference type="InterPro" id="IPR011257">
    <property type="entry name" value="DNA_glycosylase"/>
</dbReference>
<sequence length="85" mass="10183">MRWGIVVEQLTVLYQNLKRRYGEFHWWNDENPIKNLVSMILIQQTTEANAKRALEQLEGRLTIHSLLEMPVEDLQECIRFKQKSL</sequence>
<dbReference type="Gene3D" id="1.10.1670.10">
    <property type="entry name" value="Helix-hairpin-Helix base-excision DNA repair enzymes (C-terminal)"/>
    <property type="match status" value="1"/>
</dbReference>
<proteinExistence type="predicted"/>
<dbReference type="SUPFAM" id="SSF48150">
    <property type="entry name" value="DNA-glycosylase"/>
    <property type="match status" value="1"/>
</dbReference>
<dbReference type="Proteomes" id="UP000074356">
    <property type="component" value="Unassembled WGS sequence"/>
</dbReference>
<organism evidence="1 2">
    <name type="scientific">Streptococcus suis</name>
    <dbReference type="NCBI Taxonomy" id="1307"/>
    <lineage>
        <taxon>Bacteria</taxon>
        <taxon>Bacillati</taxon>
        <taxon>Bacillota</taxon>
        <taxon>Bacilli</taxon>
        <taxon>Lactobacillales</taxon>
        <taxon>Streptococcaceae</taxon>
        <taxon>Streptococcus</taxon>
    </lineage>
</organism>
<dbReference type="Gene3D" id="1.10.340.30">
    <property type="entry name" value="Hypothetical protein, domain 2"/>
    <property type="match status" value="1"/>
</dbReference>
<reference evidence="1 2" key="1">
    <citation type="submission" date="2016-02" db="EMBL/GenBank/DDBJ databases">
        <authorList>
            <consortium name="Pathogen Informatics"/>
        </authorList>
    </citation>
    <scope>NUCLEOTIDE SEQUENCE [LARGE SCALE GENOMIC DNA]</scope>
    <source>
        <strain evidence="1 2">LSS78</strain>
    </source>
</reference>
<name>A0A116NAB0_STRSU</name>
<dbReference type="GO" id="GO:0003824">
    <property type="term" value="F:catalytic activity"/>
    <property type="evidence" value="ECO:0007669"/>
    <property type="project" value="InterPro"/>
</dbReference>
<evidence type="ECO:0000313" key="2">
    <source>
        <dbReference type="Proteomes" id="UP000074356"/>
    </source>
</evidence>
<evidence type="ECO:0000313" key="1">
    <source>
        <dbReference type="EMBL" id="CYV91712.1"/>
    </source>
</evidence>